<keyword evidence="2" id="KW-1185">Reference proteome</keyword>
<name>A0A0N4Y027_NIPBR</name>
<dbReference type="Proteomes" id="UP000271162">
    <property type="component" value="Unassembled WGS sequence"/>
</dbReference>
<dbReference type="AlphaFoldDB" id="A0A0N4Y027"/>
<evidence type="ECO:0000313" key="1">
    <source>
        <dbReference type="EMBL" id="VDL72433.1"/>
    </source>
</evidence>
<proteinExistence type="predicted"/>
<protein>
    <submittedName>
        <fullName evidence="3">Ovule protein</fullName>
    </submittedName>
</protein>
<accession>A0A0N4Y027</accession>
<evidence type="ECO:0000313" key="3">
    <source>
        <dbReference type="WBParaSite" id="NBR_0000884301-mRNA-1"/>
    </source>
</evidence>
<dbReference type="WBParaSite" id="NBR_0000884301-mRNA-1">
    <property type="protein sequence ID" value="NBR_0000884301-mRNA-1"/>
    <property type="gene ID" value="NBR_0000884301"/>
</dbReference>
<organism evidence="3">
    <name type="scientific">Nippostrongylus brasiliensis</name>
    <name type="common">Rat hookworm</name>
    <dbReference type="NCBI Taxonomy" id="27835"/>
    <lineage>
        <taxon>Eukaryota</taxon>
        <taxon>Metazoa</taxon>
        <taxon>Ecdysozoa</taxon>
        <taxon>Nematoda</taxon>
        <taxon>Chromadorea</taxon>
        <taxon>Rhabditida</taxon>
        <taxon>Rhabditina</taxon>
        <taxon>Rhabditomorpha</taxon>
        <taxon>Strongyloidea</taxon>
        <taxon>Heligmosomidae</taxon>
        <taxon>Nippostrongylus</taxon>
    </lineage>
</organism>
<evidence type="ECO:0000313" key="2">
    <source>
        <dbReference type="Proteomes" id="UP000271162"/>
    </source>
</evidence>
<gene>
    <name evidence="1" type="ORF">NBR_LOCUS8844</name>
</gene>
<reference evidence="1 2" key="2">
    <citation type="submission" date="2018-11" db="EMBL/GenBank/DDBJ databases">
        <authorList>
            <consortium name="Pathogen Informatics"/>
        </authorList>
    </citation>
    <scope>NUCLEOTIDE SEQUENCE [LARGE SCALE GENOMIC DNA]</scope>
</reference>
<sequence length="71" mass="8276">MTQPISHQYCEDDKMKMMGSGPSSHQSQDLMDHHHQYPDMNVIFRGIPKMIQVCYVLRHMGQSKQSPIFDP</sequence>
<dbReference type="EMBL" id="UYSL01020058">
    <property type="protein sequence ID" value="VDL72433.1"/>
    <property type="molecule type" value="Genomic_DNA"/>
</dbReference>
<reference evidence="3" key="1">
    <citation type="submission" date="2017-02" db="UniProtKB">
        <authorList>
            <consortium name="WormBaseParasite"/>
        </authorList>
    </citation>
    <scope>IDENTIFICATION</scope>
</reference>